<organism evidence="2 3">
    <name type="scientific">Candidatus Falkowbacteria bacterium RIFOXYD2_FULL_34_120</name>
    <dbReference type="NCBI Taxonomy" id="1798007"/>
    <lineage>
        <taxon>Bacteria</taxon>
        <taxon>Candidatus Falkowiibacteriota</taxon>
    </lineage>
</organism>
<comment type="caution">
    <text evidence="2">The sequence shown here is derived from an EMBL/GenBank/DDBJ whole genome shotgun (WGS) entry which is preliminary data.</text>
</comment>
<name>A0A1F5TNL3_9BACT</name>
<reference evidence="2 3" key="1">
    <citation type="journal article" date="2016" name="Nat. Commun.">
        <title>Thousands of microbial genomes shed light on interconnected biogeochemical processes in an aquifer system.</title>
        <authorList>
            <person name="Anantharaman K."/>
            <person name="Brown C.T."/>
            <person name="Hug L.A."/>
            <person name="Sharon I."/>
            <person name="Castelle C.J."/>
            <person name="Probst A.J."/>
            <person name="Thomas B.C."/>
            <person name="Singh A."/>
            <person name="Wilkins M.J."/>
            <person name="Karaoz U."/>
            <person name="Brodie E.L."/>
            <person name="Williams K.H."/>
            <person name="Hubbard S.S."/>
            <person name="Banfield J.F."/>
        </authorList>
    </citation>
    <scope>NUCLEOTIDE SEQUENCE [LARGE SCALE GENOMIC DNA]</scope>
</reference>
<dbReference type="InterPro" id="IPR012902">
    <property type="entry name" value="N_methyl_site"/>
</dbReference>
<accession>A0A1F5TNL3</accession>
<dbReference type="Gene3D" id="3.30.700.10">
    <property type="entry name" value="Glycoprotein, Type 4 Pilin"/>
    <property type="match status" value="1"/>
</dbReference>
<evidence type="ECO:0000313" key="3">
    <source>
        <dbReference type="Proteomes" id="UP000177579"/>
    </source>
</evidence>
<gene>
    <name evidence="2" type="ORF">A2531_03530</name>
</gene>
<evidence type="ECO:0000313" key="2">
    <source>
        <dbReference type="EMBL" id="OGF40575.1"/>
    </source>
</evidence>
<evidence type="ECO:0008006" key="4">
    <source>
        <dbReference type="Google" id="ProtNLM"/>
    </source>
</evidence>
<dbReference type="AlphaFoldDB" id="A0A1F5TNL3"/>
<dbReference type="EMBL" id="MFGO01000025">
    <property type="protein sequence ID" value="OGF40575.1"/>
    <property type="molecule type" value="Genomic_DNA"/>
</dbReference>
<dbReference type="Pfam" id="PF07963">
    <property type="entry name" value="N_methyl"/>
    <property type="match status" value="1"/>
</dbReference>
<protein>
    <recommendedName>
        <fullName evidence="4">General secretion pathway GspH domain-containing protein</fullName>
    </recommendedName>
</protein>
<dbReference type="InterPro" id="IPR045584">
    <property type="entry name" value="Pilin-like"/>
</dbReference>
<sequence>MKNKFLKIKIKPEHPFSPDGERGYTLAEMIVSVAIIAIIASIILANFSEFRKGGDVAMAAQLLSSDIRTAQGHALSIRKHKNDVDTASPVGSWGIYLANSFDEYYIYGDLNQDSNYNGGAELDKAIPLPKNIIINQIQLSATGIVLNANILFEPPRPDTILNTAGAGAEDSIQVELKDITSGETKRVVVNKFGLVDVQN</sequence>
<feature type="transmembrane region" description="Helical" evidence="1">
    <location>
        <begin position="24"/>
        <end position="45"/>
    </location>
</feature>
<proteinExistence type="predicted"/>
<keyword evidence="1" id="KW-0812">Transmembrane</keyword>
<dbReference type="NCBIfam" id="TIGR02532">
    <property type="entry name" value="IV_pilin_GFxxxE"/>
    <property type="match status" value="1"/>
</dbReference>
<keyword evidence="1" id="KW-1133">Transmembrane helix</keyword>
<keyword evidence="1" id="KW-0472">Membrane</keyword>
<evidence type="ECO:0000256" key="1">
    <source>
        <dbReference type="SAM" id="Phobius"/>
    </source>
</evidence>
<dbReference type="Proteomes" id="UP000177579">
    <property type="component" value="Unassembled WGS sequence"/>
</dbReference>
<dbReference type="SUPFAM" id="SSF54523">
    <property type="entry name" value="Pili subunits"/>
    <property type="match status" value="1"/>
</dbReference>